<dbReference type="AlphaFoldDB" id="A0AAF0F2T5"/>
<dbReference type="PANTHER" id="PTHR23048">
    <property type="entry name" value="MYOSIN LIGHT CHAIN 1, 3"/>
    <property type="match status" value="1"/>
</dbReference>
<dbReference type="FunFam" id="1.10.238.10:FF:000001">
    <property type="entry name" value="Calmodulin 1"/>
    <property type="match status" value="1"/>
</dbReference>
<evidence type="ECO:0000313" key="5">
    <source>
        <dbReference type="EMBL" id="WFD39755.1"/>
    </source>
</evidence>
<evidence type="ECO:0000256" key="1">
    <source>
        <dbReference type="ARBA" id="ARBA00022737"/>
    </source>
</evidence>
<organism evidence="5 6">
    <name type="scientific">Malassezia japonica</name>
    <dbReference type="NCBI Taxonomy" id="223818"/>
    <lineage>
        <taxon>Eukaryota</taxon>
        <taxon>Fungi</taxon>
        <taxon>Dikarya</taxon>
        <taxon>Basidiomycota</taxon>
        <taxon>Ustilaginomycotina</taxon>
        <taxon>Malasseziomycetes</taxon>
        <taxon>Malasseziales</taxon>
        <taxon>Malasseziaceae</taxon>
        <taxon>Malassezia</taxon>
    </lineage>
</organism>
<feature type="domain" description="EF-hand" evidence="4">
    <location>
        <begin position="47"/>
        <end position="82"/>
    </location>
</feature>
<feature type="domain" description="EF-hand" evidence="4">
    <location>
        <begin position="120"/>
        <end position="155"/>
    </location>
</feature>
<dbReference type="EMBL" id="CP119961">
    <property type="protein sequence ID" value="WFD39755.1"/>
    <property type="molecule type" value="Genomic_DNA"/>
</dbReference>
<dbReference type="Pfam" id="PF13499">
    <property type="entry name" value="EF-hand_7"/>
    <property type="match status" value="2"/>
</dbReference>
<dbReference type="InterPro" id="IPR002048">
    <property type="entry name" value="EF_hand_dom"/>
</dbReference>
<dbReference type="CDD" id="cd00051">
    <property type="entry name" value="EFh"/>
    <property type="match status" value="2"/>
</dbReference>
<name>A0AAF0F2T5_9BASI</name>
<dbReference type="PANTHER" id="PTHR23048:SF59">
    <property type="entry name" value="EF-HAND SUPERFAMILY PROTEIN"/>
    <property type="match status" value="1"/>
</dbReference>
<dbReference type="SMART" id="SM00054">
    <property type="entry name" value="EFh"/>
    <property type="match status" value="4"/>
</dbReference>
<keyword evidence="2" id="KW-0106">Calcium</keyword>
<keyword evidence="6" id="KW-1185">Reference proteome</keyword>
<evidence type="ECO:0000313" key="6">
    <source>
        <dbReference type="Proteomes" id="UP001217754"/>
    </source>
</evidence>
<dbReference type="GeneID" id="85226387"/>
<dbReference type="Proteomes" id="UP001217754">
    <property type="component" value="Chromosome 4"/>
</dbReference>
<dbReference type="GO" id="GO:0005509">
    <property type="term" value="F:calcium ion binding"/>
    <property type="evidence" value="ECO:0007669"/>
    <property type="project" value="InterPro"/>
</dbReference>
<dbReference type="InterPro" id="IPR011992">
    <property type="entry name" value="EF-hand-dom_pair"/>
</dbReference>
<keyword evidence="1" id="KW-0677">Repeat</keyword>
<gene>
    <name evidence="5" type="primary">CDC31</name>
    <name evidence="5" type="ORF">MJAP1_002736</name>
</gene>
<sequence length="189" mass="20992">MSTFNRQASASGIRRAPSVVSTPVHNAHSYVAARPPPPPAAPPLTEDQLSEIREAFTLFDTDKDGSIDFHELRVAMRALGFELPKKEIQDLLSANDASGQGLMQRAAFEQAMSQLVAQRDPRDEIARAFALFDDHSTGRIGLRELKRVAKELGENLTDDELQAMIDEFDLDQDGTIDRNEFEQIMLGEP</sequence>
<dbReference type="Gene3D" id="1.10.238.10">
    <property type="entry name" value="EF-hand"/>
    <property type="match status" value="2"/>
</dbReference>
<protein>
    <submittedName>
        <fullName evidence="5">Calcium-binding component of the spindle pole body (SPB) half-bridge</fullName>
    </submittedName>
</protein>
<feature type="compositionally biased region" description="Polar residues" evidence="3">
    <location>
        <begin position="1"/>
        <end position="10"/>
    </location>
</feature>
<dbReference type="GO" id="GO:0016460">
    <property type="term" value="C:myosin II complex"/>
    <property type="evidence" value="ECO:0007669"/>
    <property type="project" value="TreeGrafter"/>
</dbReference>
<dbReference type="InterPro" id="IPR018247">
    <property type="entry name" value="EF_Hand_1_Ca_BS"/>
</dbReference>
<dbReference type="PROSITE" id="PS50222">
    <property type="entry name" value="EF_HAND_2"/>
    <property type="match status" value="3"/>
</dbReference>
<dbReference type="SUPFAM" id="SSF47473">
    <property type="entry name" value="EF-hand"/>
    <property type="match status" value="1"/>
</dbReference>
<dbReference type="InterPro" id="IPR050230">
    <property type="entry name" value="CALM/Myosin/TropC-like"/>
</dbReference>
<evidence type="ECO:0000256" key="2">
    <source>
        <dbReference type="ARBA" id="ARBA00022837"/>
    </source>
</evidence>
<accession>A0AAF0F2T5</accession>
<evidence type="ECO:0000259" key="4">
    <source>
        <dbReference type="PROSITE" id="PS50222"/>
    </source>
</evidence>
<dbReference type="PROSITE" id="PS00018">
    <property type="entry name" value="EF_HAND_1"/>
    <property type="match status" value="2"/>
</dbReference>
<evidence type="ECO:0000256" key="3">
    <source>
        <dbReference type="SAM" id="MobiDB-lite"/>
    </source>
</evidence>
<reference evidence="5" key="1">
    <citation type="submission" date="2023-03" db="EMBL/GenBank/DDBJ databases">
        <title>Mating type loci evolution in Malassezia.</title>
        <authorList>
            <person name="Coelho M.A."/>
        </authorList>
    </citation>
    <scope>NUCLEOTIDE SEQUENCE</scope>
    <source>
        <strain evidence="5">CBS 9431</strain>
    </source>
</reference>
<feature type="region of interest" description="Disordered" evidence="3">
    <location>
        <begin position="1"/>
        <end position="21"/>
    </location>
</feature>
<feature type="domain" description="EF-hand" evidence="4">
    <location>
        <begin position="156"/>
        <end position="189"/>
    </location>
</feature>
<dbReference type="RefSeq" id="XP_060122652.1">
    <property type="nucleotide sequence ID" value="XM_060266669.1"/>
</dbReference>
<proteinExistence type="predicted"/>